<name>A0A0B7GPY3_STRSA</name>
<keyword evidence="8 11" id="KW-1133">Transmembrane helix</keyword>
<dbReference type="Gene3D" id="3.30.565.10">
    <property type="entry name" value="Histidine kinase-like ATPase, C-terminal domain"/>
    <property type="match status" value="1"/>
</dbReference>
<keyword evidence="10 11" id="KW-0472">Membrane</keyword>
<evidence type="ECO:0000256" key="8">
    <source>
        <dbReference type="ARBA" id="ARBA00022989"/>
    </source>
</evidence>
<evidence type="ECO:0000259" key="12">
    <source>
        <dbReference type="PROSITE" id="PS50109"/>
    </source>
</evidence>
<dbReference type="PROSITE" id="PS50109">
    <property type="entry name" value="HIS_KIN"/>
    <property type="match status" value="1"/>
</dbReference>
<evidence type="ECO:0000256" key="4">
    <source>
        <dbReference type="ARBA" id="ARBA00022475"/>
    </source>
</evidence>
<dbReference type="Pfam" id="PF02518">
    <property type="entry name" value="HATPase_c"/>
    <property type="match status" value="1"/>
</dbReference>
<dbReference type="PANTHER" id="PTHR45453:SF2">
    <property type="entry name" value="HISTIDINE KINASE"/>
    <property type="match status" value="1"/>
</dbReference>
<keyword evidence="7 13" id="KW-0418">Kinase</keyword>
<organism evidence="13 14">
    <name type="scientific">Streptococcus sanguinis</name>
    <dbReference type="NCBI Taxonomy" id="1305"/>
    <lineage>
        <taxon>Bacteria</taxon>
        <taxon>Bacillati</taxon>
        <taxon>Bacillota</taxon>
        <taxon>Bacilli</taxon>
        <taxon>Lactobacillales</taxon>
        <taxon>Streptococcaceae</taxon>
        <taxon>Streptococcus</taxon>
    </lineage>
</organism>
<evidence type="ECO:0000256" key="11">
    <source>
        <dbReference type="SAM" id="Phobius"/>
    </source>
</evidence>
<dbReference type="GO" id="GO:0004721">
    <property type="term" value="F:phosphoprotein phosphatase activity"/>
    <property type="evidence" value="ECO:0007669"/>
    <property type="project" value="TreeGrafter"/>
</dbReference>
<evidence type="ECO:0000256" key="5">
    <source>
        <dbReference type="ARBA" id="ARBA00022679"/>
    </source>
</evidence>
<evidence type="ECO:0000313" key="13">
    <source>
        <dbReference type="EMBL" id="CEL90840.1"/>
    </source>
</evidence>
<feature type="domain" description="Histidine kinase" evidence="12">
    <location>
        <begin position="121"/>
        <end position="322"/>
    </location>
</feature>
<dbReference type="RefSeq" id="WP_072074369.1">
    <property type="nucleotide sequence ID" value="NZ_CDMW01000001.1"/>
</dbReference>
<dbReference type="SMART" id="SM00387">
    <property type="entry name" value="HATPase_c"/>
    <property type="match status" value="1"/>
</dbReference>
<comment type="subcellular location">
    <subcellularLocation>
        <location evidence="2">Cell membrane</location>
        <topology evidence="2">Multi-pass membrane protein</topology>
    </subcellularLocation>
</comment>
<keyword evidence="9" id="KW-0902">Two-component regulatory system</keyword>
<evidence type="ECO:0000256" key="1">
    <source>
        <dbReference type="ARBA" id="ARBA00000085"/>
    </source>
</evidence>
<dbReference type="GO" id="GO:0005886">
    <property type="term" value="C:plasma membrane"/>
    <property type="evidence" value="ECO:0007669"/>
    <property type="project" value="UniProtKB-SubCell"/>
</dbReference>
<dbReference type="GO" id="GO:0000155">
    <property type="term" value="F:phosphorelay sensor kinase activity"/>
    <property type="evidence" value="ECO:0007669"/>
    <property type="project" value="TreeGrafter"/>
</dbReference>
<dbReference type="PRINTS" id="PR00344">
    <property type="entry name" value="BCTRLSENSOR"/>
</dbReference>
<dbReference type="InterPro" id="IPR036890">
    <property type="entry name" value="HATPase_C_sf"/>
</dbReference>
<comment type="catalytic activity">
    <reaction evidence="1">
        <text>ATP + protein L-histidine = ADP + protein N-phospho-L-histidine.</text>
        <dbReference type="EC" id="2.7.13.3"/>
    </reaction>
</comment>
<keyword evidence="4" id="KW-1003">Cell membrane</keyword>
<feature type="transmembrane region" description="Helical" evidence="11">
    <location>
        <begin position="20"/>
        <end position="38"/>
    </location>
</feature>
<gene>
    <name evidence="13" type="ORF">SSV_1548</name>
</gene>
<dbReference type="GO" id="GO:0016036">
    <property type="term" value="P:cellular response to phosphate starvation"/>
    <property type="evidence" value="ECO:0007669"/>
    <property type="project" value="TreeGrafter"/>
</dbReference>
<evidence type="ECO:0000256" key="6">
    <source>
        <dbReference type="ARBA" id="ARBA00022692"/>
    </source>
</evidence>
<protein>
    <recommendedName>
        <fullName evidence="3">histidine kinase</fullName>
        <ecNumber evidence="3">2.7.13.3</ecNumber>
    </recommendedName>
</protein>
<evidence type="ECO:0000256" key="9">
    <source>
        <dbReference type="ARBA" id="ARBA00023012"/>
    </source>
</evidence>
<dbReference type="InterPro" id="IPR004358">
    <property type="entry name" value="Sig_transdc_His_kin-like_C"/>
</dbReference>
<dbReference type="EC" id="2.7.13.3" evidence="3"/>
<evidence type="ECO:0000256" key="2">
    <source>
        <dbReference type="ARBA" id="ARBA00004651"/>
    </source>
</evidence>
<dbReference type="EMBL" id="CDMW01000001">
    <property type="protein sequence ID" value="CEL90840.1"/>
    <property type="molecule type" value="Genomic_DNA"/>
</dbReference>
<feature type="transmembrane region" description="Helical" evidence="11">
    <location>
        <begin position="44"/>
        <end position="68"/>
    </location>
</feature>
<evidence type="ECO:0000256" key="10">
    <source>
        <dbReference type="ARBA" id="ARBA00023136"/>
    </source>
</evidence>
<proteinExistence type="predicted"/>
<dbReference type="AlphaFoldDB" id="A0A0B7GPY3"/>
<keyword evidence="5 13" id="KW-0808">Transferase</keyword>
<reference evidence="13 14" key="1">
    <citation type="submission" date="2015-01" db="EMBL/GenBank/DDBJ databases">
        <authorList>
            <person name="Pelicic Vladimir"/>
        </authorList>
    </citation>
    <scope>NUCLEOTIDE SEQUENCE [LARGE SCALE GENOMIC DNA]</scope>
    <source>
        <strain evidence="13 14">2908</strain>
    </source>
</reference>
<dbReference type="InterPro" id="IPR005467">
    <property type="entry name" value="His_kinase_dom"/>
</dbReference>
<evidence type="ECO:0000256" key="3">
    <source>
        <dbReference type="ARBA" id="ARBA00012438"/>
    </source>
</evidence>
<dbReference type="SUPFAM" id="SSF55874">
    <property type="entry name" value="ATPase domain of HSP90 chaperone/DNA topoisomerase II/histidine kinase"/>
    <property type="match status" value="1"/>
</dbReference>
<dbReference type="PANTHER" id="PTHR45453">
    <property type="entry name" value="PHOSPHATE REGULON SENSOR PROTEIN PHOR"/>
    <property type="match status" value="1"/>
</dbReference>
<evidence type="ECO:0000313" key="14">
    <source>
        <dbReference type="Proteomes" id="UP000183504"/>
    </source>
</evidence>
<sequence length="326" mass="37754">MDTQDKFFFFKSYLYSRRFFLALLILLLGFILLFAFVFDTYRSLLEYVALLLAFLSFLFIGADAWTAFKGYRSQKLQASAQAQTPLEKLLQERVEELEYEQKNQLLVEQEKYNDLLDYYTLWVHQVKTPIAASSLLIGDLKDKEAKSQLEQELFKIESYVHLVLQYLRLESFHDDLVLKQENLADLVREVVKKYALFFIQQGLSLNLHDLDHTIVTDKKWFVVILEQILSNSLKYTKEGSIEIYFHEGSLYIKDTGLGIQNADLLRVFERGFSGYNGRLTQQSSGLGLYLSKKIADQLGHKIAIDSQVGQGTTVSIAFPEKKLIFE</sequence>
<accession>A0A0B7GPY3</accession>
<dbReference type="Proteomes" id="UP000183504">
    <property type="component" value="Unassembled WGS sequence"/>
</dbReference>
<evidence type="ECO:0000256" key="7">
    <source>
        <dbReference type="ARBA" id="ARBA00022777"/>
    </source>
</evidence>
<dbReference type="InterPro" id="IPR003594">
    <property type="entry name" value="HATPase_dom"/>
</dbReference>
<dbReference type="InterPro" id="IPR050351">
    <property type="entry name" value="BphY/WalK/GraS-like"/>
</dbReference>
<keyword evidence="6 11" id="KW-0812">Transmembrane</keyword>